<dbReference type="AlphaFoldDB" id="A0A225UEC6"/>
<comment type="caution">
    <text evidence="2">The sequence shown here is derived from an EMBL/GenBank/DDBJ whole genome shotgun (WGS) entry which is preliminary data.</text>
</comment>
<evidence type="ECO:0000313" key="2">
    <source>
        <dbReference type="EMBL" id="OWY91415.1"/>
    </source>
</evidence>
<evidence type="ECO:0000313" key="3">
    <source>
        <dbReference type="Proteomes" id="UP000198211"/>
    </source>
</evidence>
<dbReference type="Proteomes" id="UP000198211">
    <property type="component" value="Unassembled WGS sequence"/>
</dbReference>
<reference evidence="3" key="1">
    <citation type="submission" date="2017-03" db="EMBL/GenBank/DDBJ databases">
        <title>Phytopthora megakarya and P. palmivora, two closely related causual agents of cacao black pod achieved similar genome size and gene model numbers by different mechanisms.</title>
        <authorList>
            <person name="Ali S."/>
            <person name="Shao J."/>
            <person name="Larry D.J."/>
            <person name="Kronmiller B."/>
            <person name="Shen D."/>
            <person name="Strem M.D."/>
            <person name="Melnick R.L."/>
            <person name="Guiltinan M.J."/>
            <person name="Tyler B.M."/>
            <person name="Meinhardt L.W."/>
            <person name="Bailey B.A."/>
        </authorList>
    </citation>
    <scope>NUCLEOTIDE SEQUENCE [LARGE SCALE GENOMIC DNA]</scope>
    <source>
        <strain evidence="3">zdho120</strain>
    </source>
</reference>
<feature type="compositionally biased region" description="Pro residues" evidence="1">
    <location>
        <begin position="283"/>
        <end position="298"/>
    </location>
</feature>
<dbReference type="EMBL" id="NBNE01020300">
    <property type="protein sequence ID" value="OWY91415.1"/>
    <property type="molecule type" value="Genomic_DNA"/>
</dbReference>
<organism evidence="2 3">
    <name type="scientific">Phytophthora megakarya</name>
    <dbReference type="NCBI Taxonomy" id="4795"/>
    <lineage>
        <taxon>Eukaryota</taxon>
        <taxon>Sar</taxon>
        <taxon>Stramenopiles</taxon>
        <taxon>Oomycota</taxon>
        <taxon>Peronosporomycetes</taxon>
        <taxon>Peronosporales</taxon>
        <taxon>Peronosporaceae</taxon>
        <taxon>Phytophthora</taxon>
    </lineage>
</organism>
<feature type="non-terminal residue" evidence="2">
    <location>
        <position position="1"/>
    </location>
</feature>
<accession>A0A225UEC6</accession>
<sequence>SPGGSPGGGSPGGGSPIQLTPPLFPAEASVPDYSDVRVSAAAEIYPWDPLLVGPVPILIMIQATLTKRMPIPTNFLFPYRFPPVRLITGANVFALMETEPWRMLGQRRPTPLTFDHHLHRRAQTPLWRIAVAYAALEEDHMIAYWESTHYLEITAAMTRADSDLFTYHADRRKRRMRAGESWRKLLGDMVVVMRAKWADVDLLLDPYFLHLPTKQDRVRWYPGSVSRAANLAQPTANIPEPIDLITALFECDQADPWRNHYRDPGSVHPSRNVPRLVQKFNPPTAPPGAPPAAPPAAP</sequence>
<keyword evidence="3" id="KW-1185">Reference proteome</keyword>
<gene>
    <name evidence="2" type="ORF">PHMEG_00040014</name>
</gene>
<feature type="compositionally biased region" description="Gly residues" evidence="1">
    <location>
        <begin position="1"/>
        <end position="15"/>
    </location>
</feature>
<evidence type="ECO:0000256" key="1">
    <source>
        <dbReference type="SAM" id="MobiDB-lite"/>
    </source>
</evidence>
<dbReference type="OrthoDB" id="129434at2759"/>
<feature type="region of interest" description="Disordered" evidence="1">
    <location>
        <begin position="1"/>
        <end position="21"/>
    </location>
</feature>
<name>A0A225UEC6_9STRA</name>
<feature type="region of interest" description="Disordered" evidence="1">
    <location>
        <begin position="260"/>
        <end position="298"/>
    </location>
</feature>
<protein>
    <submittedName>
        <fullName evidence="2">Uncharacterized protein</fullName>
    </submittedName>
</protein>
<proteinExistence type="predicted"/>